<accession>A0A101FXI1</accession>
<feature type="domain" description="LysM" evidence="1">
    <location>
        <begin position="47"/>
        <end position="85"/>
    </location>
</feature>
<evidence type="ECO:0000259" key="1">
    <source>
        <dbReference type="PROSITE" id="PS51782"/>
    </source>
</evidence>
<evidence type="ECO:0000313" key="3">
    <source>
        <dbReference type="Proteomes" id="UP000064249"/>
    </source>
</evidence>
<protein>
    <recommendedName>
        <fullName evidence="1">LysM domain-containing protein</fullName>
    </recommendedName>
</protein>
<gene>
    <name evidence="2" type="ORF">XD73_0950</name>
</gene>
<name>A0A101FXI1_9CHLR</name>
<feature type="non-terminal residue" evidence="2">
    <location>
        <position position="85"/>
    </location>
</feature>
<dbReference type="InterPro" id="IPR036779">
    <property type="entry name" value="LysM_dom_sf"/>
</dbReference>
<proteinExistence type="predicted"/>
<dbReference type="Pfam" id="PF01476">
    <property type="entry name" value="LysM"/>
    <property type="match status" value="1"/>
</dbReference>
<dbReference type="InterPro" id="IPR018392">
    <property type="entry name" value="LysM"/>
</dbReference>
<sequence length="85" mass="9497">MIKKQMHVLGAFVICLLVMTMFITTTGSYPLPQAYYYTPTPQADGRIMYTVKANDTCISIALLNGITEDDLRALNNLQGDDCLYL</sequence>
<reference evidence="2 3" key="1">
    <citation type="journal article" date="2015" name="MBio">
        <title>Genome-Resolved Metagenomic Analysis Reveals Roles for Candidate Phyla and Other Microbial Community Members in Biogeochemical Transformations in Oil Reservoirs.</title>
        <authorList>
            <person name="Hu P."/>
            <person name="Tom L."/>
            <person name="Singh A."/>
            <person name="Thomas B.C."/>
            <person name="Baker B.J."/>
            <person name="Piceno Y.M."/>
            <person name="Andersen G.L."/>
            <person name="Banfield J.F."/>
        </authorList>
    </citation>
    <scope>NUCLEOTIDE SEQUENCE [LARGE SCALE GENOMIC DNA]</scope>
    <source>
        <strain evidence="2">46_16</strain>
    </source>
</reference>
<comment type="caution">
    <text evidence="2">The sequence shown here is derived from an EMBL/GenBank/DDBJ whole genome shotgun (WGS) entry which is preliminary data.</text>
</comment>
<organism evidence="2 3">
    <name type="scientific">Anaerolinea thermophila</name>
    <dbReference type="NCBI Taxonomy" id="167964"/>
    <lineage>
        <taxon>Bacteria</taxon>
        <taxon>Bacillati</taxon>
        <taxon>Chloroflexota</taxon>
        <taxon>Anaerolineae</taxon>
        <taxon>Anaerolineales</taxon>
        <taxon>Anaerolineaceae</taxon>
        <taxon>Anaerolinea</taxon>
    </lineage>
</organism>
<dbReference type="CDD" id="cd00118">
    <property type="entry name" value="LysM"/>
    <property type="match status" value="1"/>
</dbReference>
<dbReference type="PROSITE" id="PS51782">
    <property type="entry name" value="LYSM"/>
    <property type="match status" value="1"/>
</dbReference>
<dbReference type="Proteomes" id="UP000064249">
    <property type="component" value="Unassembled WGS sequence"/>
</dbReference>
<dbReference type="Gene3D" id="3.10.350.10">
    <property type="entry name" value="LysM domain"/>
    <property type="match status" value="1"/>
</dbReference>
<dbReference type="SUPFAM" id="SSF54106">
    <property type="entry name" value="LysM domain"/>
    <property type="match status" value="1"/>
</dbReference>
<dbReference type="AlphaFoldDB" id="A0A101FXI1"/>
<evidence type="ECO:0000313" key="2">
    <source>
        <dbReference type="EMBL" id="KUK46184.1"/>
    </source>
</evidence>
<dbReference type="EMBL" id="LGFU01000059">
    <property type="protein sequence ID" value="KUK46184.1"/>
    <property type="molecule type" value="Genomic_DNA"/>
</dbReference>